<reference evidence="1 2" key="1">
    <citation type="submission" date="2017-09" db="EMBL/GenBank/DDBJ databases">
        <title>Phage vB_EcoM_PHB05 against multidrug-resistant shiga toxin-producing Escherichia.</title>
        <authorList>
            <person name="Chen Y."/>
            <person name="Song J."/>
            <person name="Wu B."/>
        </authorList>
    </citation>
    <scope>NUCLEOTIDE SEQUENCE [LARGE SCALE GENOMIC DNA]</scope>
    <source>
        <strain evidence="1">Wastewater</strain>
    </source>
</reference>
<dbReference type="Proteomes" id="UP000230824">
    <property type="component" value="Segment"/>
</dbReference>
<accession>A0A291LAA6</accession>
<organism evidence="1 2">
    <name type="scientific">Escherichia phage vB_EcoM_PHB05</name>
    <dbReference type="NCBI Taxonomy" id="2041347"/>
    <lineage>
        <taxon>Viruses</taxon>
        <taxon>Duplodnaviria</taxon>
        <taxon>Heunggongvirae</taxon>
        <taxon>Uroviricota</taxon>
        <taxon>Caudoviricetes</taxon>
        <taxon>Stephanstirmvirinae</taxon>
        <taxon>Justusliebigvirus</taxon>
        <taxon>Justusliebigvirus PHB05</taxon>
    </lineage>
</organism>
<evidence type="ECO:0000313" key="2">
    <source>
        <dbReference type="Proteomes" id="UP000230824"/>
    </source>
</evidence>
<sequence>MQKINTGSRPKQKQTKARVSYVDNSCYNFKNVKEVIIDEKEGLIHISSERLKGSVTIRENVSVPMKVVATLCVDKPDVVNYYVFRDNCIALHNKIFKSSHVKTKHIV</sequence>
<proteinExistence type="predicted"/>
<keyword evidence="2" id="KW-1185">Reference proteome</keyword>
<dbReference type="RefSeq" id="YP_009984400.1">
    <property type="nucleotide sequence ID" value="NC_052652.1"/>
</dbReference>
<dbReference type="GeneID" id="62611744"/>
<protein>
    <submittedName>
        <fullName evidence="1">Uncharacterized protein</fullName>
    </submittedName>
</protein>
<name>A0A291LAA6_9CAUD</name>
<dbReference type="KEGG" id="vg:62611744"/>
<evidence type="ECO:0000313" key="1">
    <source>
        <dbReference type="EMBL" id="ATI15774.1"/>
    </source>
</evidence>
<dbReference type="EMBL" id="MF805809">
    <property type="protein sequence ID" value="ATI15774.1"/>
    <property type="molecule type" value="Genomic_DNA"/>
</dbReference>